<name>A0AB37UJZ2_9CYAN</name>
<sequence length="319" mass="37499">MKVCYFIQSHRNPQQIYRLIQTIKKQSPNSIVLVNHDFSVSNLDIRDVGNYSEVEIIKRNKSAARGNSSILEIYLDAINWLLARKSDFDWLVCLSGQDYPTQPISKTEEFLAQTEYDGFIRYYDPLAEKSAWNEKSIQRFFNQYVQVPEAINWLLRKYSGKIEHYTPLIVKWRYSMIGLKTKTPFNRNFKCYRGWHWNTLSQACVKFLMNYLNEHPDILRYYKRTIGPEESLVQTVLVNSQQFNLCNDDKRYHDYPLELGGYARLLTVKDYPIVTNGNFHFARKFDAEIDSEILDLLDAQALNNSPLAPERIQKSNSCD</sequence>
<dbReference type="GO" id="GO:0046872">
    <property type="term" value="F:metal ion binding"/>
    <property type="evidence" value="ECO:0007669"/>
    <property type="project" value="UniProtKB-KW"/>
</dbReference>
<evidence type="ECO:0000256" key="1">
    <source>
        <dbReference type="ARBA" id="ARBA00004323"/>
    </source>
</evidence>
<proteinExistence type="predicted"/>
<evidence type="ECO:0000256" key="11">
    <source>
        <dbReference type="ARBA" id="ARBA00023136"/>
    </source>
</evidence>
<keyword evidence="16" id="KW-1185">Reference proteome</keyword>
<evidence type="ECO:0000256" key="8">
    <source>
        <dbReference type="ARBA" id="ARBA00022968"/>
    </source>
</evidence>
<reference evidence="15 16" key="1">
    <citation type="journal article" date="2019" name="Genome Biol. Evol.">
        <title>Day and night: Metabolic profiles and evolutionary relationships of six axenic non-marine cyanobacteria.</title>
        <authorList>
            <person name="Will S.E."/>
            <person name="Henke P."/>
            <person name="Boedeker C."/>
            <person name="Huang S."/>
            <person name="Brinkmann H."/>
            <person name="Rohde M."/>
            <person name="Jarek M."/>
            <person name="Friedl T."/>
            <person name="Seufert S."/>
            <person name="Schumacher M."/>
            <person name="Overmann J."/>
            <person name="Neumann-Schaal M."/>
            <person name="Petersen J."/>
        </authorList>
    </citation>
    <scope>NUCLEOTIDE SEQUENCE [LARGE SCALE GENOMIC DNA]</scope>
    <source>
        <strain evidence="15 16">SAG 39.79</strain>
    </source>
</reference>
<dbReference type="GO" id="GO:0050650">
    <property type="term" value="P:chondroitin sulfate proteoglycan biosynthetic process"/>
    <property type="evidence" value="ECO:0007669"/>
    <property type="project" value="TreeGrafter"/>
</dbReference>
<organism evidence="15 16">
    <name type="scientific">Chroococcidiopsis cubana SAG 39.79</name>
    <dbReference type="NCBI Taxonomy" id="388085"/>
    <lineage>
        <taxon>Bacteria</taxon>
        <taxon>Bacillati</taxon>
        <taxon>Cyanobacteriota</taxon>
        <taxon>Cyanophyceae</taxon>
        <taxon>Chroococcidiopsidales</taxon>
        <taxon>Chroococcidiopsidaceae</taxon>
        <taxon>Chroococcidiopsis</taxon>
    </lineage>
</organism>
<evidence type="ECO:0000256" key="6">
    <source>
        <dbReference type="ARBA" id="ARBA00022723"/>
    </source>
</evidence>
<keyword evidence="4" id="KW-0808">Transferase</keyword>
<comment type="caution">
    <text evidence="15">The sequence shown here is derived from an EMBL/GenBank/DDBJ whole genome shotgun (WGS) entry which is preliminary data.</text>
</comment>
<keyword evidence="13" id="KW-0325">Glycoprotein</keyword>
<evidence type="ECO:0000256" key="4">
    <source>
        <dbReference type="ARBA" id="ARBA00022679"/>
    </source>
</evidence>
<keyword evidence="6" id="KW-0479">Metal-binding</keyword>
<gene>
    <name evidence="15" type="ORF">DSM107010_30120</name>
</gene>
<keyword evidence="3" id="KW-0328">Glycosyltransferase</keyword>
<evidence type="ECO:0000256" key="7">
    <source>
        <dbReference type="ARBA" id="ARBA00022824"/>
    </source>
</evidence>
<evidence type="ECO:0000256" key="12">
    <source>
        <dbReference type="ARBA" id="ARBA00023157"/>
    </source>
</evidence>
<dbReference type="InterPro" id="IPR043538">
    <property type="entry name" value="XYLT"/>
</dbReference>
<dbReference type="GO" id="GO:0030158">
    <property type="term" value="F:protein xylosyltransferase activity"/>
    <property type="evidence" value="ECO:0007669"/>
    <property type="project" value="InterPro"/>
</dbReference>
<keyword evidence="11" id="KW-0472">Membrane</keyword>
<keyword evidence="7" id="KW-0256">Endoplasmic reticulum</keyword>
<dbReference type="GO" id="GO:0015012">
    <property type="term" value="P:heparan sulfate proteoglycan biosynthetic process"/>
    <property type="evidence" value="ECO:0007669"/>
    <property type="project" value="TreeGrafter"/>
</dbReference>
<evidence type="ECO:0000256" key="14">
    <source>
        <dbReference type="ARBA" id="ARBA00042865"/>
    </source>
</evidence>
<evidence type="ECO:0000313" key="16">
    <source>
        <dbReference type="Proteomes" id="UP000282574"/>
    </source>
</evidence>
<dbReference type="PANTHER" id="PTHR46025:SF3">
    <property type="entry name" value="XYLOSYLTRANSFERASE OXT"/>
    <property type="match status" value="1"/>
</dbReference>
<dbReference type="GO" id="GO:0016020">
    <property type="term" value="C:membrane"/>
    <property type="evidence" value="ECO:0007669"/>
    <property type="project" value="InterPro"/>
</dbReference>
<keyword evidence="10" id="KW-0333">Golgi apparatus</keyword>
<evidence type="ECO:0000313" key="15">
    <source>
        <dbReference type="EMBL" id="RUT11685.1"/>
    </source>
</evidence>
<keyword evidence="5" id="KW-0812">Transmembrane</keyword>
<evidence type="ECO:0000256" key="5">
    <source>
        <dbReference type="ARBA" id="ARBA00022692"/>
    </source>
</evidence>
<dbReference type="PANTHER" id="PTHR46025">
    <property type="entry name" value="XYLOSYLTRANSFERASE OXT"/>
    <property type="match status" value="1"/>
</dbReference>
<keyword evidence="12" id="KW-1015">Disulfide bond</keyword>
<protein>
    <recommendedName>
        <fullName evidence="14">Peptide O-xylosyltransferase</fullName>
    </recommendedName>
</protein>
<evidence type="ECO:0000256" key="3">
    <source>
        <dbReference type="ARBA" id="ARBA00022676"/>
    </source>
</evidence>
<dbReference type="AlphaFoldDB" id="A0AB37UJZ2"/>
<evidence type="ECO:0000256" key="13">
    <source>
        <dbReference type="ARBA" id="ARBA00023180"/>
    </source>
</evidence>
<dbReference type="Proteomes" id="UP000282574">
    <property type="component" value="Unassembled WGS sequence"/>
</dbReference>
<evidence type="ECO:0000256" key="9">
    <source>
        <dbReference type="ARBA" id="ARBA00022989"/>
    </source>
</evidence>
<evidence type="ECO:0000256" key="2">
    <source>
        <dbReference type="ARBA" id="ARBA00004648"/>
    </source>
</evidence>
<dbReference type="Pfam" id="PF02485">
    <property type="entry name" value="Branch"/>
    <property type="match status" value="1"/>
</dbReference>
<dbReference type="EMBL" id="RSCK01000022">
    <property type="protein sequence ID" value="RUT11685.1"/>
    <property type="molecule type" value="Genomic_DNA"/>
</dbReference>
<keyword evidence="8" id="KW-0735">Signal-anchor</keyword>
<accession>A0AB37UJZ2</accession>
<keyword evidence="9" id="KW-1133">Transmembrane helix</keyword>
<comment type="subcellular location">
    <subcellularLocation>
        <location evidence="2">Endoplasmic reticulum membrane</location>
        <topology evidence="2">Single-pass type II membrane protein</topology>
    </subcellularLocation>
    <subcellularLocation>
        <location evidence="1">Golgi apparatus membrane</location>
        <topology evidence="1">Single-pass type II membrane protein</topology>
    </subcellularLocation>
</comment>
<evidence type="ECO:0000256" key="10">
    <source>
        <dbReference type="ARBA" id="ARBA00023034"/>
    </source>
</evidence>
<dbReference type="InterPro" id="IPR003406">
    <property type="entry name" value="Glyco_trans_14"/>
</dbReference>